<reference evidence="1 2" key="1">
    <citation type="submission" date="2018-09" db="EMBL/GenBank/DDBJ databases">
        <title>Genomic investigation of the strawberry pathogen Phytophthora fragariae indicates pathogenicity is determined by transcriptional variation in three key races.</title>
        <authorList>
            <person name="Adams T.M."/>
            <person name="Armitage A.D."/>
            <person name="Sobczyk M.K."/>
            <person name="Bates H.J."/>
            <person name="Dunwell J.M."/>
            <person name="Nellist C.F."/>
            <person name="Harrison R.J."/>
        </authorList>
    </citation>
    <scope>NUCLEOTIDE SEQUENCE [LARGE SCALE GENOMIC DNA]</scope>
    <source>
        <strain evidence="1 2">ONT-3</strain>
    </source>
</reference>
<comment type="caution">
    <text evidence="1">The sequence shown here is derived from an EMBL/GenBank/DDBJ whole genome shotgun (WGS) entry which is preliminary data.</text>
</comment>
<accession>A0A6G0JPQ2</accession>
<name>A0A6G0JPQ2_9STRA</name>
<dbReference type="PROSITE" id="PS51257">
    <property type="entry name" value="PROKAR_LIPOPROTEIN"/>
    <property type="match status" value="1"/>
</dbReference>
<dbReference type="Proteomes" id="UP000488956">
    <property type="component" value="Unassembled WGS sequence"/>
</dbReference>
<evidence type="ECO:0000313" key="1">
    <source>
        <dbReference type="EMBL" id="KAE9063234.1"/>
    </source>
</evidence>
<protein>
    <submittedName>
        <fullName evidence="1">Uncharacterized protein</fullName>
    </submittedName>
</protein>
<gene>
    <name evidence="1" type="ORF">PF010_g29081</name>
</gene>
<sequence>MMRQKVRWCIEAFLGGNSSSQGCIDSIKRRVTLNRCRSILDNRKPYCDLQYLALTVHPE</sequence>
<evidence type="ECO:0000313" key="2">
    <source>
        <dbReference type="Proteomes" id="UP000488956"/>
    </source>
</evidence>
<dbReference type="AlphaFoldDB" id="A0A6G0JPQ2"/>
<dbReference type="EMBL" id="QXFX01004658">
    <property type="protein sequence ID" value="KAE9063234.1"/>
    <property type="molecule type" value="Genomic_DNA"/>
</dbReference>
<organism evidence="1 2">
    <name type="scientific">Phytophthora fragariae</name>
    <dbReference type="NCBI Taxonomy" id="53985"/>
    <lineage>
        <taxon>Eukaryota</taxon>
        <taxon>Sar</taxon>
        <taxon>Stramenopiles</taxon>
        <taxon>Oomycota</taxon>
        <taxon>Peronosporomycetes</taxon>
        <taxon>Peronosporales</taxon>
        <taxon>Peronosporaceae</taxon>
        <taxon>Phytophthora</taxon>
    </lineage>
</organism>
<proteinExistence type="predicted"/>
<feature type="non-terminal residue" evidence="1">
    <location>
        <position position="59"/>
    </location>
</feature>